<evidence type="ECO:0000313" key="5">
    <source>
        <dbReference type="Proteomes" id="UP001055101"/>
    </source>
</evidence>
<dbReference type="RefSeq" id="WP_238231252.1">
    <property type="nucleotide sequence ID" value="NZ_BPRA01000006.1"/>
</dbReference>
<dbReference type="EMBL" id="BPRA01000006">
    <property type="protein sequence ID" value="GJE54889.1"/>
    <property type="molecule type" value="Genomic_DNA"/>
</dbReference>
<feature type="coiled-coil region" evidence="1">
    <location>
        <begin position="104"/>
        <end position="149"/>
    </location>
</feature>
<dbReference type="Pfam" id="PF11740">
    <property type="entry name" value="KfrA_N"/>
    <property type="match status" value="1"/>
</dbReference>
<dbReference type="Proteomes" id="UP001055101">
    <property type="component" value="Unassembled WGS sequence"/>
</dbReference>
<evidence type="ECO:0000256" key="1">
    <source>
        <dbReference type="SAM" id="Coils"/>
    </source>
</evidence>
<protein>
    <recommendedName>
        <fullName evidence="3">KfrA N-terminal DNA-binding domain-containing protein</fullName>
    </recommendedName>
</protein>
<keyword evidence="1" id="KW-0175">Coiled coil</keyword>
<evidence type="ECO:0000256" key="2">
    <source>
        <dbReference type="SAM" id="MobiDB-lite"/>
    </source>
</evidence>
<name>A0ABQ4TKU7_9HYPH</name>
<evidence type="ECO:0000313" key="4">
    <source>
        <dbReference type="EMBL" id="GJE54889.1"/>
    </source>
</evidence>
<accession>A0ABQ4TKU7</accession>
<comment type="caution">
    <text evidence="4">The sequence shown here is derived from an EMBL/GenBank/DDBJ whole genome shotgun (WGS) entry which is preliminary data.</text>
</comment>
<feature type="region of interest" description="Disordered" evidence="2">
    <location>
        <begin position="272"/>
        <end position="292"/>
    </location>
</feature>
<gene>
    <name evidence="4" type="ORF">EKPJFOCH_1374</name>
</gene>
<proteinExistence type="predicted"/>
<reference evidence="4" key="2">
    <citation type="submission" date="2021-08" db="EMBL/GenBank/DDBJ databases">
        <authorList>
            <person name="Tani A."/>
            <person name="Ola A."/>
            <person name="Ogura Y."/>
            <person name="Katsura K."/>
            <person name="Hayashi T."/>
        </authorList>
    </citation>
    <scope>NUCLEOTIDE SEQUENCE</scope>
    <source>
        <strain evidence="4">DSM 23674</strain>
    </source>
</reference>
<organism evidence="4 5">
    <name type="scientific">Methylobacterium thuringiense</name>
    <dbReference type="NCBI Taxonomy" id="1003091"/>
    <lineage>
        <taxon>Bacteria</taxon>
        <taxon>Pseudomonadati</taxon>
        <taxon>Pseudomonadota</taxon>
        <taxon>Alphaproteobacteria</taxon>
        <taxon>Hyphomicrobiales</taxon>
        <taxon>Methylobacteriaceae</taxon>
        <taxon>Methylobacterium</taxon>
    </lineage>
</organism>
<evidence type="ECO:0000259" key="3">
    <source>
        <dbReference type="Pfam" id="PF11740"/>
    </source>
</evidence>
<sequence>MDDGLEAYGARVMVDRAEVFKEADRLRAQRGKEAVRVSVRRVRERLTRGGSFSDVAPVLADWKASRNYQPVIELMELPIALQRRLGEFGKLVLDEVQANESKIRDQERANLDIERRSYQDLLDEASLTVDALEARVSELTAEVGRLRRSGATEAGAVEGARVGAPKPVEKPSKFGQFVGALHARGLERKATVTEQDDFWQAVEAEALALMRLRGPMYAGDIYVALPRHLSERGMQVEMPLSVGWLRYRLRAAAAAGAGFVERELRFFPVDGAGSDQAAGSETGKKPLRPPVP</sequence>
<feature type="domain" description="KfrA N-terminal DNA-binding" evidence="3">
    <location>
        <begin position="17"/>
        <end position="135"/>
    </location>
</feature>
<dbReference type="InterPro" id="IPR021104">
    <property type="entry name" value="KfrA_DNA-bd_N"/>
</dbReference>
<keyword evidence="5" id="KW-1185">Reference proteome</keyword>
<reference evidence="4" key="1">
    <citation type="journal article" date="2021" name="Front. Microbiol.">
        <title>Comprehensive Comparative Genomics and Phenotyping of Methylobacterium Species.</title>
        <authorList>
            <person name="Alessa O."/>
            <person name="Ogura Y."/>
            <person name="Fujitani Y."/>
            <person name="Takami H."/>
            <person name="Hayashi T."/>
            <person name="Sahin N."/>
            <person name="Tani A."/>
        </authorList>
    </citation>
    <scope>NUCLEOTIDE SEQUENCE</scope>
    <source>
        <strain evidence="4">DSM 23674</strain>
    </source>
</reference>